<evidence type="ECO:0000256" key="1">
    <source>
        <dbReference type="ARBA" id="ARBA00023002"/>
    </source>
</evidence>
<dbReference type="Gene3D" id="3.30.9.10">
    <property type="entry name" value="D-Amino Acid Oxidase, subunit A, domain 2"/>
    <property type="match status" value="1"/>
</dbReference>
<dbReference type="GO" id="GO:0005737">
    <property type="term" value="C:cytoplasm"/>
    <property type="evidence" value="ECO:0007669"/>
    <property type="project" value="TreeGrafter"/>
</dbReference>
<dbReference type="OrthoDB" id="7421214at2"/>
<evidence type="ECO:0000313" key="3">
    <source>
        <dbReference type="EMBL" id="SEO05983.1"/>
    </source>
</evidence>
<name>A0A1H8LLT5_9RHOB</name>
<sequence length="356" mass="37763">MLDFLIIGGGIAGLSTAARLAPLGTTRVLESEDALSYHASGRSAALYAPDYGHGLTRRLNMASGPYLREAGVLSPRGLMIVARKGDEDVFGARKQALNMRDMPLDAAFDRVPILSPDAVGHAAINEDVSDIDTDLLLQGFVKEARAHGAEILLRQHVSDISRNGRGWAVSTGDTTHEARIIFNAAGAWVDGIARMAGVAPLGVTPMRRSMARIPAPGGHDVSGWPMLLDIREQWYAKPDAGSLIVSPAEEDPQEPHDAWADDMVLAEGLARYEAFVTEPVTRLEANWAGLRTFAPDRDLVIGPAPDASEFFWVAGQGGNGIQSTAAAALLVADLVAGRTPDIGSDTAAALSPERFA</sequence>
<dbReference type="SUPFAM" id="SSF51905">
    <property type="entry name" value="FAD/NAD(P)-binding domain"/>
    <property type="match status" value="1"/>
</dbReference>
<dbReference type="PANTHER" id="PTHR13847:SF287">
    <property type="entry name" value="FAD-DEPENDENT OXIDOREDUCTASE DOMAIN-CONTAINING PROTEIN 1"/>
    <property type="match status" value="1"/>
</dbReference>
<dbReference type="AlphaFoldDB" id="A0A1H8LLT5"/>
<dbReference type="InterPro" id="IPR036188">
    <property type="entry name" value="FAD/NAD-bd_sf"/>
</dbReference>
<keyword evidence="1" id="KW-0560">Oxidoreductase</keyword>
<accession>A0A1H8LLT5</accession>
<evidence type="ECO:0000259" key="2">
    <source>
        <dbReference type="Pfam" id="PF01266"/>
    </source>
</evidence>
<dbReference type="GO" id="GO:0016491">
    <property type="term" value="F:oxidoreductase activity"/>
    <property type="evidence" value="ECO:0007669"/>
    <property type="project" value="UniProtKB-KW"/>
</dbReference>
<evidence type="ECO:0000313" key="4">
    <source>
        <dbReference type="Proteomes" id="UP000198893"/>
    </source>
</evidence>
<dbReference type="RefSeq" id="WP_093114765.1">
    <property type="nucleotide sequence ID" value="NZ_FODS01000001.1"/>
</dbReference>
<dbReference type="STRING" id="569882.SAMN04490248_101198"/>
<proteinExistence type="predicted"/>
<gene>
    <name evidence="3" type="ORF">SAMN04490248_101198</name>
</gene>
<keyword evidence="4" id="KW-1185">Reference proteome</keyword>
<dbReference type="Pfam" id="PF01266">
    <property type="entry name" value="DAO"/>
    <property type="match status" value="1"/>
</dbReference>
<feature type="domain" description="FAD dependent oxidoreductase" evidence="2">
    <location>
        <begin position="3"/>
        <end position="334"/>
    </location>
</feature>
<organism evidence="3 4">
    <name type="scientific">Salinihabitans flavidus</name>
    <dbReference type="NCBI Taxonomy" id="569882"/>
    <lineage>
        <taxon>Bacteria</taxon>
        <taxon>Pseudomonadati</taxon>
        <taxon>Pseudomonadota</taxon>
        <taxon>Alphaproteobacteria</taxon>
        <taxon>Rhodobacterales</taxon>
        <taxon>Roseobacteraceae</taxon>
        <taxon>Salinihabitans</taxon>
    </lineage>
</organism>
<dbReference type="EMBL" id="FODS01000001">
    <property type="protein sequence ID" value="SEO05983.1"/>
    <property type="molecule type" value="Genomic_DNA"/>
</dbReference>
<dbReference type="InterPro" id="IPR006076">
    <property type="entry name" value="FAD-dep_OxRdtase"/>
</dbReference>
<dbReference type="Gene3D" id="3.50.50.60">
    <property type="entry name" value="FAD/NAD(P)-binding domain"/>
    <property type="match status" value="1"/>
</dbReference>
<dbReference type="Proteomes" id="UP000198893">
    <property type="component" value="Unassembled WGS sequence"/>
</dbReference>
<dbReference type="PANTHER" id="PTHR13847">
    <property type="entry name" value="SARCOSINE DEHYDROGENASE-RELATED"/>
    <property type="match status" value="1"/>
</dbReference>
<protein>
    <submittedName>
        <fullName evidence="3">Glycine/D-amino acid oxidase</fullName>
    </submittedName>
</protein>
<reference evidence="3 4" key="1">
    <citation type="submission" date="2016-10" db="EMBL/GenBank/DDBJ databases">
        <authorList>
            <person name="de Groot N.N."/>
        </authorList>
    </citation>
    <scope>NUCLEOTIDE SEQUENCE [LARGE SCALE GENOMIC DNA]</scope>
    <source>
        <strain evidence="3 4">DSM 27842</strain>
    </source>
</reference>